<evidence type="ECO:0000256" key="7">
    <source>
        <dbReference type="PROSITE-ProRule" id="PRU00042"/>
    </source>
</evidence>
<reference evidence="11 13" key="2">
    <citation type="journal article" date="2013" name="Nature">
        <title>Insights into bilaterian evolution from three spiralian genomes.</title>
        <authorList>
            <person name="Simakov O."/>
            <person name="Marletaz F."/>
            <person name="Cho S.J."/>
            <person name="Edsinger-Gonzales E."/>
            <person name="Havlak P."/>
            <person name="Hellsten U."/>
            <person name="Kuo D.H."/>
            <person name="Larsson T."/>
            <person name="Lv J."/>
            <person name="Arendt D."/>
            <person name="Savage R."/>
            <person name="Osoegawa K."/>
            <person name="de Jong P."/>
            <person name="Grimwood J."/>
            <person name="Chapman J.A."/>
            <person name="Shapiro H."/>
            <person name="Aerts A."/>
            <person name="Otillar R.P."/>
            <person name="Terry A.Y."/>
            <person name="Boore J.L."/>
            <person name="Grigoriev I.V."/>
            <person name="Lindberg D.R."/>
            <person name="Seaver E.C."/>
            <person name="Weisblat D.A."/>
            <person name="Putnam N.H."/>
            <person name="Rokhsar D.S."/>
        </authorList>
    </citation>
    <scope>NUCLEOTIDE SEQUENCE</scope>
    <source>
        <strain evidence="11 13">I ESC-2004</strain>
    </source>
</reference>
<dbReference type="PROSITE" id="PS00028">
    <property type="entry name" value="ZINC_FINGER_C2H2_1"/>
    <property type="match status" value="8"/>
</dbReference>
<feature type="domain" description="C2H2-type" evidence="10">
    <location>
        <begin position="582"/>
        <end position="607"/>
    </location>
</feature>
<dbReference type="SUPFAM" id="SSF57667">
    <property type="entry name" value="beta-beta-alpha zinc fingers"/>
    <property type="match status" value="2"/>
</dbReference>
<evidence type="ECO:0000256" key="2">
    <source>
        <dbReference type="ARBA" id="ARBA00022723"/>
    </source>
</evidence>
<dbReference type="AlphaFoldDB" id="R7TP90"/>
<proteinExistence type="predicted"/>
<sequence length="1211" mass="139835">MGSIRNLHCEFPLPFLQALLSGPSDTHVMLMNTEFKDHVPCSLTGWHDDLSVFLVVGEKDNNSLSLQLTDDGGLKCCLQCAVNVESSAKLELDEEPQTEPASAKYQEENWSQVLADSATELTSVLTEEDETMDYKDDEMENDTKPDVSGTYTCPDKECLRTFDKFHKVRHHVKNSRHKFQANIKHLLCCVEDMRPYLPQKNGMRMQCPYCKRERPATDAIARHLRVWHSDESDFKQVLAKVNYQFRISRNRERNRDFYRRKKESRLQKPKQSIYAELVCPFCDKFFNNRVSWARHKNSFCPKNPSIKNLHKCPHCNYCSRSLSSLERHIPSHLKESLHQCTDCQESFSSAFGLKLHMASAHKLSTTIEVIAHSNNGQSKEEEEEMREVQEIKEEEAVVGTPEVREISLPMAQNEQTKETWFLCPAKNCDACFPDFKKLTRHIRQSCYRSSEESFQELMCKAEDMEPRVQRAGQLVQSCPFCDRVRPGKFLLKHLLVWHSHEKTYEEELARCNKQIFKAKVDLRRSRRSKGARTVVGSSVRAAEVDHSYYDAEIEEDEKDVLDGKSEGQSSSVSGRSRTEAAFICPEVTCQHPFQRFKALSQHVRLVHKRCENYHGLLCSVEDMEPYSQYGQAKVSCPLCDRVRRGKAILKHLSVWHGKDEKFDEALQKCRADLQSARNDLNKKAERCRQLLLKQKKLINPALRTKGCKKASVDKPKGSQQNLPTKMVLRKAAVDRGKQDKEAEMKSGEEKDEKDNGVDDENEMDKLAERLFLCPAAGCTNVYQTFKKFSRHLREAHKKCDNYQELLRASEDMEPNDNFGLAKVSCPLCDRVRPGKAIFKHLLIWHREDPKYDDILKECEDNLHRAQLNVRNSRLRKRRSGAGTSVAEDGSESTAVESKHPPEMKIEKQKEAVVERRFTRSSSHKLRSQEIVKDSGERSKFQCILCSEMLKDEASCLHHVKHLCLKNPDRMELHVCKKCNFESTIEDIFEKHVKTAHSADSPSGHKCKFCRSMFLDQDALLHHQHQSHKEQVKDKPLPKPLKKCKYCSLVFNHINLLRQHQYQKHQTEIRKDVGEALMCEQCGDISQTEAAYRVHLQKHSSDDHVEKVLICLMCGSEYKTRHLLRNHIFKFHDGAFPFTCSVCKNGMECESALTNHKCFASLLPLDVKCHICELVLSSQRAFLRHVDRVHGKKDPSKERRFASTKIIKLEEN</sequence>
<dbReference type="EMBL" id="KB309976">
    <property type="protein sequence ID" value="ELT92855.1"/>
    <property type="molecule type" value="Genomic_DNA"/>
</dbReference>
<organism evidence="11">
    <name type="scientific">Capitella teleta</name>
    <name type="common">Polychaete worm</name>
    <dbReference type="NCBI Taxonomy" id="283909"/>
    <lineage>
        <taxon>Eukaryota</taxon>
        <taxon>Metazoa</taxon>
        <taxon>Spiralia</taxon>
        <taxon>Lophotrochozoa</taxon>
        <taxon>Annelida</taxon>
        <taxon>Polychaeta</taxon>
        <taxon>Sedentaria</taxon>
        <taxon>Scolecida</taxon>
        <taxon>Capitellidae</taxon>
        <taxon>Capitella</taxon>
    </lineage>
</organism>
<evidence type="ECO:0000256" key="5">
    <source>
        <dbReference type="ARBA" id="ARBA00022833"/>
    </source>
</evidence>
<dbReference type="GO" id="GO:0008270">
    <property type="term" value="F:zinc ion binding"/>
    <property type="evidence" value="ECO:0007669"/>
    <property type="project" value="UniProtKB-KW"/>
</dbReference>
<feature type="coiled-coil region" evidence="8">
    <location>
        <begin position="666"/>
        <end position="693"/>
    </location>
</feature>
<evidence type="ECO:0000256" key="8">
    <source>
        <dbReference type="SAM" id="Coils"/>
    </source>
</evidence>
<keyword evidence="13" id="KW-1185">Reference proteome</keyword>
<feature type="region of interest" description="Disordered" evidence="9">
    <location>
        <begin position="708"/>
        <end position="759"/>
    </location>
</feature>
<dbReference type="OrthoDB" id="3565419at2759"/>
<protein>
    <recommendedName>
        <fullName evidence="10">C2H2-type domain-containing protein</fullName>
    </recommendedName>
</protein>
<evidence type="ECO:0000313" key="11">
    <source>
        <dbReference type="EMBL" id="ELT92855.1"/>
    </source>
</evidence>
<evidence type="ECO:0000313" key="12">
    <source>
        <dbReference type="EnsemblMetazoa" id="CapteP220523"/>
    </source>
</evidence>
<dbReference type="InterPro" id="IPR050888">
    <property type="entry name" value="ZnF_C2H2-type_TF"/>
</dbReference>
<dbReference type="EnsemblMetazoa" id="CapteT220523">
    <property type="protein sequence ID" value="CapteP220523"/>
    <property type="gene ID" value="CapteG220523"/>
</dbReference>
<evidence type="ECO:0000256" key="1">
    <source>
        <dbReference type="ARBA" id="ARBA00004123"/>
    </source>
</evidence>
<dbReference type="PANTHER" id="PTHR24406">
    <property type="entry name" value="TRANSCRIPTIONAL REPRESSOR CTCFL-RELATED"/>
    <property type="match status" value="1"/>
</dbReference>
<evidence type="ECO:0000259" key="10">
    <source>
        <dbReference type="PROSITE" id="PS50157"/>
    </source>
</evidence>
<feature type="compositionally biased region" description="Basic and acidic residues" evidence="9">
    <location>
        <begin position="896"/>
        <end position="917"/>
    </location>
</feature>
<evidence type="ECO:0000256" key="6">
    <source>
        <dbReference type="ARBA" id="ARBA00023242"/>
    </source>
</evidence>
<name>R7TP90_CAPTE</name>
<evidence type="ECO:0000256" key="4">
    <source>
        <dbReference type="ARBA" id="ARBA00022771"/>
    </source>
</evidence>
<dbReference type="Gene3D" id="3.30.160.60">
    <property type="entry name" value="Classic Zinc Finger"/>
    <property type="match status" value="2"/>
</dbReference>
<evidence type="ECO:0000313" key="13">
    <source>
        <dbReference type="Proteomes" id="UP000014760"/>
    </source>
</evidence>
<reference evidence="13" key="1">
    <citation type="submission" date="2012-12" db="EMBL/GenBank/DDBJ databases">
        <authorList>
            <person name="Hellsten U."/>
            <person name="Grimwood J."/>
            <person name="Chapman J.A."/>
            <person name="Shapiro H."/>
            <person name="Aerts A."/>
            <person name="Otillar R.P."/>
            <person name="Terry A.Y."/>
            <person name="Boore J.L."/>
            <person name="Simakov O."/>
            <person name="Marletaz F."/>
            <person name="Cho S.-J."/>
            <person name="Edsinger-Gonzales E."/>
            <person name="Havlak P."/>
            <person name="Kuo D.-H."/>
            <person name="Larsson T."/>
            <person name="Lv J."/>
            <person name="Arendt D."/>
            <person name="Savage R."/>
            <person name="Osoegawa K."/>
            <person name="de Jong P."/>
            <person name="Lindberg D.R."/>
            <person name="Seaver E.C."/>
            <person name="Weisblat D.A."/>
            <person name="Putnam N.H."/>
            <person name="Grigoriev I.V."/>
            <person name="Rokhsar D.S."/>
        </authorList>
    </citation>
    <scope>NUCLEOTIDE SEQUENCE</scope>
    <source>
        <strain evidence="13">I ESC-2004</strain>
    </source>
</reference>
<feature type="domain" description="C2H2-type" evidence="10">
    <location>
        <begin position="1108"/>
        <end position="1136"/>
    </location>
</feature>
<comment type="subcellular location">
    <subcellularLocation>
        <location evidence="1">Nucleus</location>
    </subcellularLocation>
</comment>
<feature type="compositionally biased region" description="Basic and acidic residues" evidence="9">
    <location>
        <begin position="731"/>
        <end position="756"/>
    </location>
</feature>
<keyword evidence="4 7" id="KW-0863">Zinc-finger</keyword>
<dbReference type="HOGENOM" id="CLU_269739_0_0_1"/>
<reference evidence="12" key="3">
    <citation type="submission" date="2015-06" db="UniProtKB">
        <authorList>
            <consortium name="EnsemblMetazoa"/>
        </authorList>
    </citation>
    <scope>IDENTIFICATION</scope>
</reference>
<keyword evidence="3" id="KW-0677">Repeat</keyword>
<keyword evidence="5" id="KW-0862">Zinc</keyword>
<dbReference type="InterPro" id="IPR013087">
    <property type="entry name" value="Znf_C2H2_type"/>
</dbReference>
<feature type="domain" description="C2H2-type" evidence="10">
    <location>
        <begin position="338"/>
        <end position="366"/>
    </location>
</feature>
<accession>R7TP90</accession>
<dbReference type="SMART" id="SM00355">
    <property type="entry name" value="ZnF_C2H2"/>
    <property type="match status" value="16"/>
</dbReference>
<evidence type="ECO:0000256" key="9">
    <source>
        <dbReference type="SAM" id="MobiDB-lite"/>
    </source>
</evidence>
<dbReference type="Proteomes" id="UP000014760">
    <property type="component" value="Unassembled WGS sequence"/>
</dbReference>
<dbReference type="InterPro" id="IPR036236">
    <property type="entry name" value="Znf_C2H2_sf"/>
</dbReference>
<dbReference type="OMA" id="HARNTCE"/>
<dbReference type="STRING" id="283909.R7TP90"/>
<evidence type="ECO:0000256" key="3">
    <source>
        <dbReference type="ARBA" id="ARBA00022737"/>
    </source>
</evidence>
<keyword evidence="2" id="KW-0479">Metal-binding</keyword>
<dbReference type="EMBL" id="AMQN01013126">
    <property type="status" value="NOT_ANNOTATED_CDS"/>
    <property type="molecule type" value="Genomic_DNA"/>
</dbReference>
<gene>
    <name evidence="11" type="ORF">CAPTEDRAFT_220523</name>
</gene>
<dbReference type="GO" id="GO:0005634">
    <property type="term" value="C:nucleus"/>
    <property type="evidence" value="ECO:0007669"/>
    <property type="project" value="UniProtKB-SubCell"/>
</dbReference>
<keyword evidence="6" id="KW-0539">Nucleus</keyword>
<dbReference type="PROSITE" id="PS50157">
    <property type="entry name" value="ZINC_FINGER_C2H2_2"/>
    <property type="match status" value="3"/>
</dbReference>
<dbReference type="Pfam" id="PF00096">
    <property type="entry name" value="zf-C2H2"/>
    <property type="match status" value="1"/>
</dbReference>
<keyword evidence="8" id="KW-0175">Coiled coil</keyword>
<feature type="region of interest" description="Disordered" evidence="9">
    <location>
        <begin position="873"/>
        <end position="918"/>
    </location>
</feature>